<dbReference type="PROSITE" id="PS00041">
    <property type="entry name" value="HTH_ARAC_FAMILY_1"/>
    <property type="match status" value="1"/>
</dbReference>
<dbReference type="InterPro" id="IPR018062">
    <property type="entry name" value="HTH_AraC-typ_CS"/>
</dbReference>
<evidence type="ECO:0000256" key="1">
    <source>
        <dbReference type="ARBA" id="ARBA00023015"/>
    </source>
</evidence>
<dbReference type="Proteomes" id="UP000072421">
    <property type="component" value="Chromosome"/>
</dbReference>
<dbReference type="SMART" id="SM00342">
    <property type="entry name" value="HTH_ARAC"/>
    <property type="match status" value="1"/>
</dbReference>
<dbReference type="SUPFAM" id="SSF46689">
    <property type="entry name" value="Homeodomain-like"/>
    <property type="match status" value="2"/>
</dbReference>
<evidence type="ECO:0000259" key="4">
    <source>
        <dbReference type="PROSITE" id="PS01124"/>
    </source>
</evidence>
<dbReference type="PRINTS" id="PR00032">
    <property type="entry name" value="HTHARAC"/>
</dbReference>
<dbReference type="AlphaFoldDB" id="A0A127P6U5"/>
<name>A0A127P6U5_9BURK</name>
<evidence type="ECO:0000313" key="6">
    <source>
        <dbReference type="Proteomes" id="UP000072421"/>
    </source>
</evidence>
<feature type="domain" description="HTH araC/xylS-type" evidence="4">
    <location>
        <begin position="37"/>
        <end position="135"/>
    </location>
</feature>
<dbReference type="PANTHER" id="PTHR46796">
    <property type="entry name" value="HTH-TYPE TRANSCRIPTIONAL ACTIVATOR RHAS-RELATED"/>
    <property type="match status" value="1"/>
</dbReference>
<keyword evidence="3" id="KW-0804">Transcription</keyword>
<accession>A0A127P6U5</accession>
<evidence type="ECO:0000256" key="2">
    <source>
        <dbReference type="ARBA" id="ARBA00023125"/>
    </source>
</evidence>
<evidence type="ECO:0000256" key="3">
    <source>
        <dbReference type="ARBA" id="ARBA00023163"/>
    </source>
</evidence>
<dbReference type="GO" id="GO:0003700">
    <property type="term" value="F:DNA-binding transcription factor activity"/>
    <property type="evidence" value="ECO:0007669"/>
    <property type="project" value="InterPro"/>
</dbReference>
<dbReference type="Pfam" id="PF12833">
    <property type="entry name" value="HTH_18"/>
    <property type="match status" value="1"/>
</dbReference>
<reference evidence="5 6" key="1">
    <citation type="submission" date="2015-11" db="EMBL/GenBank/DDBJ databases">
        <title>Exploring the genomic traits of fungus-feeding bacterial genus Collimonas.</title>
        <authorList>
            <person name="Song C."/>
            <person name="Schmidt R."/>
            <person name="de Jager V."/>
            <person name="Krzyzanowska D."/>
            <person name="Jongedijk E."/>
            <person name="Cankar K."/>
            <person name="Beekwilder J."/>
            <person name="van Veen A."/>
            <person name="de Boer W."/>
            <person name="van Veen J.A."/>
            <person name="Garbeva P."/>
        </authorList>
    </citation>
    <scope>NUCLEOTIDE SEQUENCE [LARGE SCALE GENOMIC DNA]</scope>
    <source>
        <strain evidence="5 6">Ter6</strain>
    </source>
</reference>
<protein>
    <submittedName>
        <fullName evidence="5">Bacterial regulatory helix-turn-helix s, AraC family protein</fullName>
    </submittedName>
</protein>
<organism evidence="5">
    <name type="scientific">Collimonas fungivorans</name>
    <dbReference type="NCBI Taxonomy" id="158899"/>
    <lineage>
        <taxon>Bacteria</taxon>
        <taxon>Pseudomonadati</taxon>
        <taxon>Pseudomonadota</taxon>
        <taxon>Betaproteobacteria</taxon>
        <taxon>Burkholderiales</taxon>
        <taxon>Oxalobacteraceae</taxon>
        <taxon>Collimonas</taxon>
    </lineage>
</organism>
<proteinExistence type="predicted"/>
<dbReference type="PANTHER" id="PTHR46796:SF2">
    <property type="entry name" value="TRANSCRIPTIONAL REGULATORY PROTEIN"/>
    <property type="match status" value="1"/>
</dbReference>
<dbReference type="EMBL" id="CP013232">
    <property type="protein sequence ID" value="AMO93161.1"/>
    <property type="molecule type" value="Genomic_DNA"/>
</dbReference>
<dbReference type="InterPro" id="IPR018060">
    <property type="entry name" value="HTH_AraC"/>
</dbReference>
<keyword evidence="1" id="KW-0805">Transcription regulation</keyword>
<sequence>MNDEVEKLITAAIDATADSCPGVQKGLGMSTLDHRLRAAISIMRENVAEKITVEEVALKVGLSRAHFFTLFRDQLNTTPQVFWSAVRVEEAMRRLITEGGPLTWVALDLGFSAPGNFSRFFKEHTGVSPSIFRRAATGNLPATVTGLPL</sequence>
<gene>
    <name evidence="5" type="ORF">CFter6_0430</name>
</gene>
<dbReference type="PROSITE" id="PS01124">
    <property type="entry name" value="HTH_ARAC_FAMILY_2"/>
    <property type="match status" value="1"/>
</dbReference>
<keyword evidence="2" id="KW-0238">DNA-binding</keyword>
<dbReference type="Gene3D" id="1.10.10.60">
    <property type="entry name" value="Homeodomain-like"/>
    <property type="match status" value="1"/>
</dbReference>
<dbReference type="GO" id="GO:0043565">
    <property type="term" value="F:sequence-specific DNA binding"/>
    <property type="evidence" value="ECO:0007669"/>
    <property type="project" value="InterPro"/>
</dbReference>
<dbReference type="PATRIC" id="fig|158899.10.peg.429"/>
<dbReference type="InterPro" id="IPR009057">
    <property type="entry name" value="Homeodomain-like_sf"/>
</dbReference>
<dbReference type="InterPro" id="IPR020449">
    <property type="entry name" value="Tscrpt_reg_AraC-type_HTH"/>
</dbReference>
<dbReference type="InterPro" id="IPR050204">
    <property type="entry name" value="AraC_XylS_family_regulators"/>
</dbReference>
<evidence type="ECO:0000313" key="5">
    <source>
        <dbReference type="EMBL" id="AMO93161.1"/>
    </source>
</evidence>